<feature type="region of interest" description="Disordered" evidence="1">
    <location>
        <begin position="1"/>
        <end position="25"/>
    </location>
</feature>
<dbReference type="Proteomes" id="UP001501624">
    <property type="component" value="Unassembled WGS sequence"/>
</dbReference>
<proteinExistence type="predicted"/>
<keyword evidence="3" id="KW-1185">Reference proteome</keyword>
<gene>
    <name evidence="2" type="ORF">GCM10022380_03360</name>
</gene>
<protein>
    <submittedName>
        <fullName evidence="2">Uncharacterized protein</fullName>
    </submittedName>
</protein>
<reference evidence="3" key="1">
    <citation type="journal article" date="2019" name="Int. J. Syst. Evol. Microbiol.">
        <title>The Global Catalogue of Microorganisms (GCM) 10K type strain sequencing project: providing services to taxonomists for standard genome sequencing and annotation.</title>
        <authorList>
            <consortium name="The Broad Institute Genomics Platform"/>
            <consortium name="The Broad Institute Genome Sequencing Center for Infectious Disease"/>
            <person name="Wu L."/>
            <person name="Ma J."/>
        </authorList>
    </citation>
    <scope>NUCLEOTIDE SEQUENCE [LARGE SCALE GENOMIC DNA]</scope>
    <source>
        <strain evidence="3">JCM 17017</strain>
    </source>
</reference>
<name>A0ABP7HEQ4_9PSEU</name>
<comment type="caution">
    <text evidence="2">The sequence shown here is derived from an EMBL/GenBank/DDBJ whole genome shotgun (WGS) entry which is preliminary data.</text>
</comment>
<evidence type="ECO:0000313" key="2">
    <source>
        <dbReference type="EMBL" id="GAA3790257.1"/>
    </source>
</evidence>
<dbReference type="EMBL" id="BAABCM010000001">
    <property type="protein sequence ID" value="GAA3790257.1"/>
    <property type="molecule type" value="Genomic_DNA"/>
</dbReference>
<organism evidence="2 3">
    <name type="scientific">Amycolatopsis tucumanensis</name>
    <dbReference type="NCBI Taxonomy" id="401106"/>
    <lineage>
        <taxon>Bacteria</taxon>
        <taxon>Bacillati</taxon>
        <taxon>Actinomycetota</taxon>
        <taxon>Actinomycetes</taxon>
        <taxon>Pseudonocardiales</taxon>
        <taxon>Pseudonocardiaceae</taxon>
        <taxon>Amycolatopsis</taxon>
    </lineage>
</organism>
<sequence>MEMVEAAGCDAAAAQPEGGAGTQRRVDVADTAAADPLAAVEAANPAAPSSRCRVTYLKDLQDWRWMRRNTHSGRRSSPQPT</sequence>
<evidence type="ECO:0000313" key="3">
    <source>
        <dbReference type="Proteomes" id="UP001501624"/>
    </source>
</evidence>
<accession>A0ABP7HEQ4</accession>
<evidence type="ECO:0000256" key="1">
    <source>
        <dbReference type="SAM" id="MobiDB-lite"/>
    </source>
</evidence>